<proteinExistence type="predicted"/>
<sequence length="535" mass="59835">MVYCGKPSKACAECRRRRTKCDTRRPSCSQCIRAGRTCNGYRDPADMIFRDESEGLSNRRQRVKVSKQRLVETTPILADSPEALILSASDETPLLFSIPPFQMLPMISLGLGTSPDEQATCFFFQNYVLQQDLYSRGNFQYLSDIYDCEEVGEGLADSISSLGLVGLAHFWGASSILAHASAKYNSALMTISTQLRTIEGAKSDQTMAAIMLLGLYETNTCSNRQSMNTWTRHITGASALLQIRGKEQLSTPIGYHLFIHLRTQIITNCLVRHAIVPDIISERSQDLEFETIEQAAATTLSNLAIRYCNLRASMTSFQDYSDPDRIISTACALDAEYEVWARTCPVPYIYQTATLSEEADDVFSDHYHVYPSVWIGAIWNNYRSARILVNGLILDQLRYLYQSSESNLLWEGHCFDQNQILTSTNTLLQLCHDICASIPYFLGYSPESTSFSGQPPKCANGNLLLWPLYTVGESGVISDVMRSWVAGRLQWITDVMGIRQAAPLAHSVLKRQEHLLWKPELVSSDSIPEAGVGVN</sequence>
<evidence type="ECO:0000259" key="2">
    <source>
        <dbReference type="PROSITE" id="PS50048"/>
    </source>
</evidence>
<dbReference type="GO" id="GO:0000981">
    <property type="term" value="F:DNA-binding transcription factor activity, RNA polymerase II-specific"/>
    <property type="evidence" value="ECO:0007669"/>
    <property type="project" value="InterPro"/>
</dbReference>
<dbReference type="AlphaFoldDB" id="A0A8H7TKS6"/>
<dbReference type="PANTHER" id="PTHR38791:SF5">
    <property type="entry name" value="TRANSCRIPTION FACTOR DBAG-RELATED"/>
    <property type="match status" value="1"/>
</dbReference>
<accession>A0A8H7TKS6</accession>
<name>A0A8H7TKS6_9HELO</name>
<dbReference type="PROSITE" id="PS50048">
    <property type="entry name" value="ZN2_CY6_FUNGAL_2"/>
    <property type="match status" value="1"/>
</dbReference>
<dbReference type="OrthoDB" id="4220372at2759"/>
<dbReference type="InterPro" id="IPR053175">
    <property type="entry name" value="DHMBA_Reg_Transcription_Factor"/>
</dbReference>
<dbReference type="SMART" id="SM00066">
    <property type="entry name" value="GAL4"/>
    <property type="match status" value="1"/>
</dbReference>
<dbReference type="Proteomes" id="UP000664132">
    <property type="component" value="Unassembled WGS sequence"/>
</dbReference>
<dbReference type="GO" id="GO:0008270">
    <property type="term" value="F:zinc ion binding"/>
    <property type="evidence" value="ECO:0007669"/>
    <property type="project" value="InterPro"/>
</dbReference>
<dbReference type="PANTHER" id="PTHR38791">
    <property type="entry name" value="ZN(II)2CYS6 TRANSCRIPTION FACTOR (EUROFUNG)-RELATED-RELATED"/>
    <property type="match status" value="1"/>
</dbReference>
<dbReference type="InterPro" id="IPR036864">
    <property type="entry name" value="Zn2-C6_fun-type_DNA-bd_sf"/>
</dbReference>
<keyword evidence="1" id="KW-0539">Nucleus</keyword>
<feature type="domain" description="Zn(2)-C6 fungal-type" evidence="2">
    <location>
        <begin position="10"/>
        <end position="38"/>
    </location>
</feature>
<dbReference type="SUPFAM" id="SSF57701">
    <property type="entry name" value="Zn2/Cys6 DNA-binding domain"/>
    <property type="match status" value="1"/>
</dbReference>
<evidence type="ECO:0000313" key="4">
    <source>
        <dbReference type="Proteomes" id="UP000664132"/>
    </source>
</evidence>
<keyword evidence="4" id="KW-1185">Reference proteome</keyword>
<dbReference type="Pfam" id="PF00172">
    <property type="entry name" value="Zn_clus"/>
    <property type="match status" value="1"/>
</dbReference>
<dbReference type="CDD" id="cd00067">
    <property type="entry name" value="GAL4"/>
    <property type="match status" value="1"/>
</dbReference>
<evidence type="ECO:0000313" key="3">
    <source>
        <dbReference type="EMBL" id="KAG4421052.1"/>
    </source>
</evidence>
<dbReference type="EMBL" id="JAFJYH010000072">
    <property type="protein sequence ID" value="KAG4421052.1"/>
    <property type="molecule type" value="Genomic_DNA"/>
</dbReference>
<dbReference type="Gene3D" id="4.10.240.10">
    <property type="entry name" value="Zn(2)-C6 fungal-type DNA-binding domain"/>
    <property type="match status" value="1"/>
</dbReference>
<gene>
    <name evidence="3" type="ORF">IFR04_005815</name>
</gene>
<dbReference type="PROSITE" id="PS00463">
    <property type="entry name" value="ZN2_CY6_FUNGAL_1"/>
    <property type="match status" value="1"/>
</dbReference>
<reference evidence="3" key="1">
    <citation type="submission" date="2021-02" db="EMBL/GenBank/DDBJ databases">
        <title>Genome sequence Cadophora malorum strain M34.</title>
        <authorList>
            <person name="Stefanovic E."/>
            <person name="Vu D."/>
            <person name="Scully C."/>
            <person name="Dijksterhuis J."/>
            <person name="Roader J."/>
            <person name="Houbraken J."/>
        </authorList>
    </citation>
    <scope>NUCLEOTIDE SEQUENCE</scope>
    <source>
        <strain evidence="3">M34</strain>
    </source>
</reference>
<organism evidence="3 4">
    <name type="scientific">Cadophora malorum</name>
    <dbReference type="NCBI Taxonomy" id="108018"/>
    <lineage>
        <taxon>Eukaryota</taxon>
        <taxon>Fungi</taxon>
        <taxon>Dikarya</taxon>
        <taxon>Ascomycota</taxon>
        <taxon>Pezizomycotina</taxon>
        <taxon>Leotiomycetes</taxon>
        <taxon>Helotiales</taxon>
        <taxon>Ploettnerulaceae</taxon>
        <taxon>Cadophora</taxon>
    </lineage>
</organism>
<dbReference type="InterPro" id="IPR001138">
    <property type="entry name" value="Zn2Cys6_DnaBD"/>
</dbReference>
<evidence type="ECO:0000256" key="1">
    <source>
        <dbReference type="ARBA" id="ARBA00023242"/>
    </source>
</evidence>
<comment type="caution">
    <text evidence="3">The sequence shown here is derived from an EMBL/GenBank/DDBJ whole genome shotgun (WGS) entry which is preliminary data.</text>
</comment>
<protein>
    <recommendedName>
        <fullName evidence="2">Zn(2)-C6 fungal-type domain-containing protein</fullName>
    </recommendedName>
</protein>